<dbReference type="AlphaFoldDB" id="A0A094ZWU9"/>
<evidence type="ECO:0000256" key="3">
    <source>
        <dbReference type="ARBA" id="ARBA00006739"/>
    </source>
</evidence>
<keyword evidence="10 14" id="KW-1133">Transmembrane helix</keyword>
<keyword evidence="6 16" id="KW-0808">Transferase</keyword>
<evidence type="ECO:0000313" key="16">
    <source>
        <dbReference type="EMBL" id="KGB38787.1"/>
    </source>
</evidence>
<dbReference type="STRING" id="6185.A0A094ZWU9"/>
<keyword evidence="7 14" id="KW-0812">Transmembrane</keyword>
<dbReference type="SUPFAM" id="SSF53448">
    <property type="entry name" value="Nucleotide-diphospho-sugar transferases"/>
    <property type="match status" value="1"/>
</dbReference>
<dbReference type="PANTHER" id="PTHR10859:SF91">
    <property type="entry name" value="DOLICHYL-PHOSPHATE BETA-GLUCOSYLTRANSFERASE"/>
    <property type="match status" value="1"/>
</dbReference>
<dbReference type="EC" id="2.4.1.117" evidence="4"/>
<evidence type="ECO:0000256" key="4">
    <source>
        <dbReference type="ARBA" id="ARBA00012583"/>
    </source>
</evidence>
<comment type="catalytic activity">
    <reaction evidence="12">
        <text>a di-trans,poly-cis-dolichyl phosphate + UDP-alpha-D-glucose = a di-trans,poly-cis-dolichyl beta-D-glucosyl phosphate + UDP</text>
        <dbReference type="Rhea" id="RHEA:15401"/>
        <dbReference type="Rhea" id="RHEA-COMP:19498"/>
        <dbReference type="Rhea" id="RHEA-COMP:19502"/>
        <dbReference type="ChEBI" id="CHEBI:57525"/>
        <dbReference type="ChEBI" id="CHEBI:57683"/>
        <dbReference type="ChEBI" id="CHEBI:58223"/>
        <dbReference type="ChEBI" id="CHEBI:58885"/>
        <dbReference type="EC" id="2.4.1.117"/>
    </reaction>
    <physiologicalReaction direction="left-to-right" evidence="12">
        <dbReference type="Rhea" id="RHEA:15402"/>
    </physiologicalReaction>
</comment>
<dbReference type="PANTHER" id="PTHR10859">
    <property type="entry name" value="GLYCOSYL TRANSFERASE"/>
    <property type="match status" value="1"/>
</dbReference>
<dbReference type="InterPro" id="IPR035518">
    <property type="entry name" value="DPG_synthase"/>
</dbReference>
<evidence type="ECO:0000256" key="1">
    <source>
        <dbReference type="ARBA" id="ARBA00004389"/>
    </source>
</evidence>
<dbReference type="InterPro" id="IPR001173">
    <property type="entry name" value="Glyco_trans_2-like"/>
</dbReference>
<comment type="similarity">
    <text evidence="3">Belongs to the glycosyltransferase 2 family.</text>
</comment>
<evidence type="ECO:0000256" key="10">
    <source>
        <dbReference type="ARBA" id="ARBA00022989"/>
    </source>
</evidence>
<evidence type="ECO:0000256" key="14">
    <source>
        <dbReference type="SAM" id="Phobius"/>
    </source>
</evidence>
<keyword evidence="5" id="KW-0328">Glycosyltransferase</keyword>
<dbReference type="Pfam" id="PF00535">
    <property type="entry name" value="Glycos_transf_2"/>
    <property type="match status" value="1"/>
</dbReference>
<evidence type="ECO:0000256" key="13">
    <source>
        <dbReference type="ARBA" id="ARBA00070518"/>
    </source>
</evidence>
<evidence type="ECO:0000256" key="5">
    <source>
        <dbReference type="ARBA" id="ARBA00022676"/>
    </source>
</evidence>
<comment type="pathway">
    <text evidence="2">Protein modification; protein glycosylation.</text>
</comment>
<feature type="transmembrane region" description="Helical" evidence="14">
    <location>
        <begin position="6"/>
        <end position="30"/>
    </location>
</feature>
<dbReference type="GO" id="GO:0005789">
    <property type="term" value="C:endoplasmic reticulum membrane"/>
    <property type="evidence" value="ECO:0007669"/>
    <property type="project" value="UniProtKB-SubCell"/>
</dbReference>
<feature type="domain" description="Glycosyltransferase 2-like" evidence="15">
    <location>
        <begin position="71"/>
        <end position="186"/>
    </location>
</feature>
<evidence type="ECO:0000256" key="11">
    <source>
        <dbReference type="ARBA" id="ARBA00023136"/>
    </source>
</evidence>
<evidence type="ECO:0000256" key="2">
    <source>
        <dbReference type="ARBA" id="ARBA00004922"/>
    </source>
</evidence>
<accession>A0A094ZWU9</accession>
<sequence length="328" mass="37710">MSLELWLLSLISIITTLVIVTFILLIVMYLTTDPYPNLSRSSTEECFYDPDKSEYIKLKFGLTERPEKELSVIVPAYNEVERLPAMLTETLDYLHKRKKDSNKKFTFEIIIVNDGSKDHTLEIAHKYCKLEGSDTLRVISLDRNRGKGAAVRIGMLSARGRILLFVDADGATQFSDIEKLEEALASSVANRWNGGMAVICGSRAHLEEQALAKRHPLRNLLMYGFKLFVWLVCVRGVRDTQCGFKLFSRPAARLLFHNLHVDRWAFDVDLLYLARHFDMNIVEIPVHWQEIPGSKLVPIFSWIQMAKDLLMIRLRYSLGAWKIDPVYT</sequence>
<dbReference type="EMBL" id="KL251079">
    <property type="protein sequence ID" value="KGB38787.1"/>
    <property type="molecule type" value="Genomic_DNA"/>
</dbReference>
<evidence type="ECO:0000256" key="8">
    <source>
        <dbReference type="ARBA" id="ARBA00022824"/>
    </source>
</evidence>
<comment type="subcellular location">
    <subcellularLocation>
        <location evidence="1">Endoplasmic reticulum membrane</location>
        <topology evidence="1">Single-pass membrane protein</topology>
    </subcellularLocation>
</comment>
<dbReference type="GO" id="GO:0006487">
    <property type="term" value="P:protein N-linked glycosylation"/>
    <property type="evidence" value="ECO:0007669"/>
    <property type="project" value="TreeGrafter"/>
</dbReference>
<keyword evidence="9" id="KW-0735">Signal-anchor</keyword>
<name>A0A094ZWU9_SCHHA</name>
<dbReference type="InterPro" id="IPR029044">
    <property type="entry name" value="Nucleotide-diphossugar_trans"/>
</dbReference>
<evidence type="ECO:0000256" key="6">
    <source>
        <dbReference type="ARBA" id="ARBA00022679"/>
    </source>
</evidence>
<evidence type="ECO:0000256" key="12">
    <source>
        <dbReference type="ARBA" id="ARBA00045097"/>
    </source>
</evidence>
<gene>
    <name evidence="16" type="ORF">MS3_07190</name>
</gene>
<reference evidence="16" key="1">
    <citation type="journal article" date="2012" name="Nat. Genet.">
        <title>Whole-genome sequence of Schistosoma haematobium.</title>
        <authorList>
            <person name="Young N.D."/>
            <person name="Jex A.R."/>
            <person name="Li B."/>
            <person name="Liu S."/>
            <person name="Yang L."/>
            <person name="Xiong Z."/>
            <person name="Li Y."/>
            <person name="Cantacessi C."/>
            <person name="Hall R.S."/>
            <person name="Xu X."/>
            <person name="Chen F."/>
            <person name="Wu X."/>
            <person name="Zerlotini A."/>
            <person name="Oliveira G."/>
            <person name="Hofmann A."/>
            <person name="Zhang G."/>
            <person name="Fang X."/>
            <person name="Kang Y."/>
            <person name="Campbell B.E."/>
            <person name="Loukas A."/>
            <person name="Ranganathan S."/>
            <person name="Rollinson D."/>
            <person name="Rinaldi G."/>
            <person name="Brindley P.J."/>
            <person name="Yang H."/>
            <person name="Wang J."/>
            <person name="Wang J."/>
            <person name="Gasser R.B."/>
        </authorList>
    </citation>
    <scope>NUCLEOTIDE SEQUENCE [LARGE SCALE GENOMIC DNA]</scope>
</reference>
<protein>
    <recommendedName>
        <fullName evidence="13">Dolichyl-phosphate beta-glucosyltransferase</fullName>
        <ecNumber evidence="4">2.4.1.117</ecNumber>
    </recommendedName>
</protein>
<keyword evidence="8" id="KW-0256">Endoplasmic reticulum</keyword>
<dbReference type="FunFam" id="3.90.550.10:FF:000068">
    <property type="entry name" value="ALG5, dolichyl-phosphate beta-glucosyltransferase"/>
    <property type="match status" value="1"/>
</dbReference>
<evidence type="ECO:0000256" key="7">
    <source>
        <dbReference type="ARBA" id="ARBA00022692"/>
    </source>
</evidence>
<evidence type="ECO:0000259" key="15">
    <source>
        <dbReference type="Pfam" id="PF00535"/>
    </source>
</evidence>
<proteinExistence type="inferred from homology"/>
<dbReference type="Gene3D" id="3.90.550.10">
    <property type="entry name" value="Spore Coat Polysaccharide Biosynthesis Protein SpsA, Chain A"/>
    <property type="match status" value="1"/>
</dbReference>
<keyword evidence="11 14" id="KW-0472">Membrane</keyword>
<evidence type="ECO:0000256" key="9">
    <source>
        <dbReference type="ARBA" id="ARBA00022968"/>
    </source>
</evidence>
<dbReference type="CDD" id="cd04188">
    <property type="entry name" value="DPG_synthase"/>
    <property type="match status" value="1"/>
</dbReference>
<organism evidence="16">
    <name type="scientific">Schistosoma haematobium</name>
    <name type="common">Blood fluke</name>
    <dbReference type="NCBI Taxonomy" id="6185"/>
    <lineage>
        <taxon>Eukaryota</taxon>
        <taxon>Metazoa</taxon>
        <taxon>Spiralia</taxon>
        <taxon>Lophotrochozoa</taxon>
        <taxon>Platyhelminthes</taxon>
        <taxon>Trematoda</taxon>
        <taxon>Digenea</taxon>
        <taxon>Strigeidida</taxon>
        <taxon>Schistosomatoidea</taxon>
        <taxon>Schistosomatidae</taxon>
        <taxon>Schistosoma</taxon>
    </lineage>
</organism>
<dbReference type="GO" id="GO:0004581">
    <property type="term" value="F:dolichyl-phosphate beta-glucosyltransferase activity"/>
    <property type="evidence" value="ECO:0007669"/>
    <property type="project" value="UniProtKB-EC"/>
</dbReference>